<keyword evidence="7" id="KW-1185">Reference proteome</keyword>
<comment type="caution">
    <text evidence="6">The sequence shown here is derived from an EMBL/GenBank/DDBJ whole genome shotgun (WGS) entry which is preliminary data.</text>
</comment>
<dbReference type="InterPro" id="IPR011008">
    <property type="entry name" value="Dimeric_a/b-barrel"/>
</dbReference>
<accession>A0A7K1URC1</accession>
<dbReference type="GO" id="GO:0005829">
    <property type="term" value="C:cytosol"/>
    <property type="evidence" value="ECO:0007669"/>
    <property type="project" value="TreeGrafter"/>
</dbReference>
<feature type="domain" description="Transcription regulator AsnC/Lrp ligand binding" evidence="4">
    <location>
        <begin position="254"/>
        <end position="322"/>
    </location>
</feature>
<evidence type="ECO:0000313" key="7">
    <source>
        <dbReference type="Proteomes" id="UP000466794"/>
    </source>
</evidence>
<dbReference type="Pfam" id="PF01037">
    <property type="entry name" value="AsnC_trans_reg"/>
    <property type="match status" value="1"/>
</dbReference>
<keyword evidence="3" id="KW-0804">Transcription</keyword>
<dbReference type="InterPro" id="IPR019887">
    <property type="entry name" value="Tscrpt_reg_AsnC/Lrp_C"/>
</dbReference>
<evidence type="ECO:0000259" key="5">
    <source>
        <dbReference type="Pfam" id="PF13404"/>
    </source>
</evidence>
<evidence type="ECO:0000313" key="6">
    <source>
        <dbReference type="EMBL" id="MVU76896.1"/>
    </source>
</evidence>
<dbReference type="Proteomes" id="UP000466794">
    <property type="component" value="Unassembled WGS sequence"/>
</dbReference>
<evidence type="ECO:0000256" key="3">
    <source>
        <dbReference type="ARBA" id="ARBA00023163"/>
    </source>
</evidence>
<keyword evidence="2" id="KW-0238">DNA-binding</keyword>
<evidence type="ECO:0000256" key="1">
    <source>
        <dbReference type="ARBA" id="ARBA00023015"/>
    </source>
</evidence>
<dbReference type="SMART" id="SM00344">
    <property type="entry name" value="HTH_ASNC"/>
    <property type="match status" value="2"/>
</dbReference>
<dbReference type="PANTHER" id="PTHR30154:SF34">
    <property type="entry name" value="TRANSCRIPTIONAL REGULATOR AZLB"/>
    <property type="match status" value="1"/>
</dbReference>
<dbReference type="EMBL" id="WRPP01000001">
    <property type="protein sequence ID" value="MVU76896.1"/>
    <property type="molecule type" value="Genomic_DNA"/>
</dbReference>
<protein>
    <submittedName>
        <fullName evidence="6">AsnC family transcriptional regulator</fullName>
    </submittedName>
</protein>
<dbReference type="Gene3D" id="1.10.10.10">
    <property type="entry name" value="Winged helix-like DNA-binding domain superfamily/Winged helix DNA-binding domain"/>
    <property type="match status" value="2"/>
</dbReference>
<dbReference type="InterPro" id="IPR036388">
    <property type="entry name" value="WH-like_DNA-bd_sf"/>
</dbReference>
<dbReference type="GO" id="GO:0043565">
    <property type="term" value="F:sequence-specific DNA binding"/>
    <property type="evidence" value="ECO:0007669"/>
    <property type="project" value="InterPro"/>
</dbReference>
<dbReference type="SUPFAM" id="SSF46785">
    <property type="entry name" value="Winged helix' DNA-binding domain"/>
    <property type="match status" value="2"/>
</dbReference>
<gene>
    <name evidence="6" type="ORF">GPX89_06510</name>
</gene>
<dbReference type="InterPro" id="IPR019888">
    <property type="entry name" value="Tscrpt_reg_AsnC-like"/>
</dbReference>
<dbReference type="PRINTS" id="PR00033">
    <property type="entry name" value="HTHASNC"/>
</dbReference>
<dbReference type="AlphaFoldDB" id="A0A7K1URC1"/>
<dbReference type="InterPro" id="IPR036390">
    <property type="entry name" value="WH_DNA-bd_sf"/>
</dbReference>
<dbReference type="PANTHER" id="PTHR30154">
    <property type="entry name" value="LEUCINE-RESPONSIVE REGULATORY PROTEIN"/>
    <property type="match status" value="1"/>
</dbReference>
<dbReference type="RefSeq" id="WP_157355691.1">
    <property type="nucleotide sequence ID" value="NZ_WRPP01000001.1"/>
</dbReference>
<evidence type="ECO:0000259" key="4">
    <source>
        <dbReference type="Pfam" id="PF01037"/>
    </source>
</evidence>
<dbReference type="GO" id="GO:0043200">
    <property type="term" value="P:response to amino acid"/>
    <property type="evidence" value="ECO:0007669"/>
    <property type="project" value="TreeGrafter"/>
</dbReference>
<feature type="domain" description="HTH asnC-type" evidence="5">
    <location>
        <begin position="191"/>
        <end position="227"/>
    </location>
</feature>
<reference evidence="6 7" key="1">
    <citation type="submission" date="2019-12" db="EMBL/GenBank/DDBJ databases">
        <title>Nocardia sp. nov. ET3-3 isolated from soil.</title>
        <authorList>
            <person name="Kanchanasin P."/>
            <person name="Tanasupawat S."/>
            <person name="Yuki M."/>
            <person name="Kudo T."/>
        </authorList>
    </citation>
    <scope>NUCLEOTIDE SEQUENCE [LARGE SCALE GENOMIC DNA]</scope>
    <source>
        <strain evidence="6 7">ET3-3</strain>
    </source>
</reference>
<evidence type="ECO:0000256" key="2">
    <source>
        <dbReference type="ARBA" id="ARBA00023125"/>
    </source>
</evidence>
<feature type="domain" description="HTH asnC-type" evidence="5">
    <location>
        <begin position="12"/>
        <end position="52"/>
    </location>
</feature>
<dbReference type="Gene3D" id="3.30.70.920">
    <property type="match status" value="1"/>
</dbReference>
<keyword evidence="1" id="KW-0805">Transcription regulation</keyword>
<dbReference type="InterPro" id="IPR000485">
    <property type="entry name" value="AsnC-type_HTH_dom"/>
</dbReference>
<dbReference type="SUPFAM" id="SSF54909">
    <property type="entry name" value="Dimeric alpha+beta barrel"/>
    <property type="match status" value="1"/>
</dbReference>
<name>A0A7K1URC1_9NOCA</name>
<proteinExistence type="predicted"/>
<dbReference type="Pfam" id="PF13404">
    <property type="entry name" value="HTH_AsnC-type"/>
    <property type="match status" value="2"/>
</dbReference>
<organism evidence="6 7">
    <name type="scientific">Nocardia terrae</name>
    <dbReference type="NCBI Taxonomy" id="2675851"/>
    <lineage>
        <taxon>Bacteria</taxon>
        <taxon>Bacillati</taxon>
        <taxon>Actinomycetota</taxon>
        <taxon>Actinomycetes</taxon>
        <taxon>Mycobacteriales</taxon>
        <taxon>Nocardiaceae</taxon>
        <taxon>Nocardia</taxon>
    </lineage>
</organism>
<sequence length="340" mass="37457">MFEEELDDSSVLDVLDKQIVHGLVTDARIPFARLGAILGVSEQTIARRYRSLIGRGIIHVAGQVNTVPLGQPRWIMRITSEPAKAVALAESLARVPELSWVALLTTGFEVMCVGRTRSMDRRDQLLLRMIPRATPVLGLSVYEVMRQFPFTEEWPRYGRLLTPAQLEELGPRPPMWDPAGPEAPVALSREDEAMLAILARDGRAPYAQLAAATGWSATRVARRMSELIGSGVLYFDLDFALELMGYTSRALLWMQVSPAHLEAVGMALAQYPETAYLAAITGPANLTASVVCRDNAHLYRFVTERLGALPGINNIEVSPALRIFKQSQSLIDARKIAVAP</sequence>